<comment type="caution">
    <text evidence="2">The sequence shown here is derived from an EMBL/GenBank/DDBJ whole genome shotgun (WGS) entry which is preliminary data.</text>
</comment>
<feature type="region of interest" description="Disordered" evidence="1">
    <location>
        <begin position="185"/>
        <end position="304"/>
    </location>
</feature>
<sequence length="403" mass="42281">MALVDYSDSDSDSEPVGQKPTATSTNAPPKKPFQKLLDRGKIVVNLPTASLSTDTHATDNEQPAAKKAKTAGGSRFGNFASFLPAPKKAAGATPTPSSRNKGSAPAPGVHLKTGAEPAFIRGESNNLDDDDDDDGPTSSNCSSGLSLPAPKKSAPAGPSIPEGMKPESEIKFVGKPLMFKPLSVARRGAAAATKRKTPTTSTTASPSPQPAAIPSPTPAAATQEPPLKRKKISLFSLDSSDSSDPVPPLSSAPLAYEPVYTPYHHDPQQSEETDVTSAYPSSSSEPAPAVQQQQNQLSNLADSMSLSAAARRELFGRTGASSNANIPANAKILEFNMEQQYASNEVLRQSGEQVYNPVRAIQPGKHSLRQVVNAAQNNQSALEDAFAAGRAKQRDAAGRYGWK</sequence>
<organism evidence="2 3">
    <name type="scientific">Podospora australis</name>
    <dbReference type="NCBI Taxonomy" id="1536484"/>
    <lineage>
        <taxon>Eukaryota</taxon>
        <taxon>Fungi</taxon>
        <taxon>Dikarya</taxon>
        <taxon>Ascomycota</taxon>
        <taxon>Pezizomycotina</taxon>
        <taxon>Sordariomycetes</taxon>
        <taxon>Sordariomycetidae</taxon>
        <taxon>Sordariales</taxon>
        <taxon>Podosporaceae</taxon>
        <taxon>Podospora</taxon>
    </lineage>
</organism>
<name>A0AAN6WXH3_9PEZI</name>
<evidence type="ECO:0000313" key="2">
    <source>
        <dbReference type="EMBL" id="KAK4190069.1"/>
    </source>
</evidence>
<feature type="region of interest" description="Disordered" evidence="1">
    <location>
        <begin position="1"/>
        <end position="172"/>
    </location>
</feature>
<dbReference type="AlphaFoldDB" id="A0AAN6WXH3"/>
<feature type="compositionally biased region" description="Polar residues" evidence="1">
    <location>
        <begin position="295"/>
        <end position="304"/>
    </location>
</feature>
<reference evidence="2" key="1">
    <citation type="journal article" date="2023" name="Mol. Phylogenet. Evol.">
        <title>Genome-scale phylogeny and comparative genomics of the fungal order Sordariales.</title>
        <authorList>
            <person name="Hensen N."/>
            <person name="Bonometti L."/>
            <person name="Westerberg I."/>
            <person name="Brannstrom I.O."/>
            <person name="Guillou S."/>
            <person name="Cros-Aarteil S."/>
            <person name="Calhoun S."/>
            <person name="Haridas S."/>
            <person name="Kuo A."/>
            <person name="Mondo S."/>
            <person name="Pangilinan J."/>
            <person name="Riley R."/>
            <person name="LaButti K."/>
            <person name="Andreopoulos B."/>
            <person name="Lipzen A."/>
            <person name="Chen C."/>
            <person name="Yan M."/>
            <person name="Daum C."/>
            <person name="Ng V."/>
            <person name="Clum A."/>
            <person name="Steindorff A."/>
            <person name="Ohm R.A."/>
            <person name="Martin F."/>
            <person name="Silar P."/>
            <person name="Natvig D.O."/>
            <person name="Lalanne C."/>
            <person name="Gautier V."/>
            <person name="Ament-Velasquez S.L."/>
            <person name="Kruys A."/>
            <person name="Hutchinson M.I."/>
            <person name="Powell A.J."/>
            <person name="Barry K."/>
            <person name="Miller A.N."/>
            <person name="Grigoriev I.V."/>
            <person name="Debuchy R."/>
            <person name="Gladieux P."/>
            <person name="Hiltunen Thoren M."/>
            <person name="Johannesson H."/>
        </authorList>
    </citation>
    <scope>NUCLEOTIDE SEQUENCE</scope>
    <source>
        <strain evidence="2">PSN309</strain>
    </source>
</reference>
<dbReference type="EMBL" id="MU864369">
    <property type="protein sequence ID" value="KAK4190069.1"/>
    <property type="molecule type" value="Genomic_DNA"/>
</dbReference>
<reference evidence="2" key="2">
    <citation type="submission" date="2023-05" db="EMBL/GenBank/DDBJ databases">
        <authorList>
            <consortium name="Lawrence Berkeley National Laboratory"/>
            <person name="Steindorff A."/>
            <person name="Hensen N."/>
            <person name="Bonometti L."/>
            <person name="Westerberg I."/>
            <person name="Brannstrom I.O."/>
            <person name="Guillou S."/>
            <person name="Cros-Aarteil S."/>
            <person name="Calhoun S."/>
            <person name="Haridas S."/>
            <person name="Kuo A."/>
            <person name="Mondo S."/>
            <person name="Pangilinan J."/>
            <person name="Riley R."/>
            <person name="Labutti K."/>
            <person name="Andreopoulos B."/>
            <person name="Lipzen A."/>
            <person name="Chen C."/>
            <person name="Yanf M."/>
            <person name="Daum C."/>
            <person name="Ng V."/>
            <person name="Clum A."/>
            <person name="Ohm R."/>
            <person name="Martin F."/>
            <person name="Silar P."/>
            <person name="Natvig D."/>
            <person name="Lalanne C."/>
            <person name="Gautier V."/>
            <person name="Ament-Velasquez S.L."/>
            <person name="Kruys A."/>
            <person name="Hutchinson M.I."/>
            <person name="Powell A.J."/>
            <person name="Barry K."/>
            <person name="Miller A.N."/>
            <person name="Grigoriev I.V."/>
            <person name="Debuchy R."/>
            <person name="Gladieux P."/>
            <person name="Thoren M.H."/>
            <person name="Johannesson H."/>
        </authorList>
    </citation>
    <scope>NUCLEOTIDE SEQUENCE</scope>
    <source>
        <strain evidence="2">PSN309</strain>
    </source>
</reference>
<keyword evidence="3" id="KW-1185">Reference proteome</keyword>
<dbReference type="InterPro" id="IPR018800">
    <property type="entry name" value="PRCC"/>
</dbReference>
<proteinExistence type="predicted"/>
<protein>
    <submittedName>
        <fullName evidence="2">Mitotic checkpoint regulator, MAD2B-interacting-domain-containing protein</fullName>
    </submittedName>
</protein>
<dbReference type="Proteomes" id="UP001302126">
    <property type="component" value="Unassembled WGS sequence"/>
</dbReference>
<accession>A0AAN6WXH3</accession>
<dbReference type="PANTHER" id="PTHR13621">
    <property type="entry name" value="PROLINE-RICH PROTEIN PRCC"/>
    <property type="match status" value="1"/>
</dbReference>
<dbReference type="PANTHER" id="PTHR13621:SF2">
    <property type="entry name" value="PROLINE-RICH PROTEIN PRCC"/>
    <property type="match status" value="1"/>
</dbReference>
<feature type="compositionally biased region" description="Acidic residues" evidence="1">
    <location>
        <begin position="126"/>
        <end position="135"/>
    </location>
</feature>
<dbReference type="GO" id="GO:0005634">
    <property type="term" value="C:nucleus"/>
    <property type="evidence" value="ECO:0007669"/>
    <property type="project" value="TreeGrafter"/>
</dbReference>
<gene>
    <name evidence="2" type="ORF">QBC35DRAFT_491232</name>
</gene>
<feature type="compositionally biased region" description="Low complexity" evidence="1">
    <location>
        <begin position="145"/>
        <end position="156"/>
    </location>
</feature>
<feature type="compositionally biased region" description="Low complexity" evidence="1">
    <location>
        <begin position="84"/>
        <end position="96"/>
    </location>
</feature>
<feature type="compositionally biased region" description="Low complexity" evidence="1">
    <location>
        <begin position="233"/>
        <end position="244"/>
    </location>
</feature>
<dbReference type="Pfam" id="PF10253">
    <property type="entry name" value="PRCC"/>
    <property type="match status" value="1"/>
</dbReference>
<evidence type="ECO:0000256" key="1">
    <source>
        <dbReference type="SAM" id="MobiDB-lite"/>
    </source>
</evidence>
<feature type="compositionally biased region" description="Low complexity" evidence="1">
    <location>
        <begin position="277"/>
        <end position="294"/>
    </location>
</feature>
<feature type="compositionally biased region" description="Pro residues" evidence="1">
    <location>
        <begin position="207"/>
        <end position="217"/>
    </location>
</feature>
<evidence type="ECO:0000313" key="3">
    <source>
        <dbReference type="Proteomes" id="UP001302126"/>
    </source>
</evidence>